<dbReference type="Proteomes" id="UP001232343">
    <property type="component" value="Unassembled WGS sequence"/>
</dbReference>
<proteinExistence type="predicted"/>
<name>A0ABU0D7L9_9BACI</name>
<keyword evidence="2" id="KW-1185">Reference proteome</keyword>
<reference evidence="1 2" key="1">
    <citation type="submission" date="2023-07" db="EMBL/GenBank/DDBJ databases">
        <title>Genomic Encyclopedia of Type Strains, Phase IV (KMG-IV): sequencing the most valuable type-strain genomes for metagenomic binning, comparative biology and taxonomic classification.</title>
        <authorList>
            <person name="Goeker M."/>
        </authorList>
    </citation>
    <scope>NUCLEOTIDE SEQUENCE [LARGE SCALE GENOMIC DNA]</scope>
    <source>
        <strain evidence="1 2">DSM 27848</strain>
    </source>
</reference>
<evidence type="ECO:0000313" key="1">
    <source>
        <dbReference type="EMBL" id="MDQ0344365.1"/>
    </source>
</evidence>
<dbReference type="EMBL" id="JAUSUO010000009">
    <property type="protein sequence ID" value="MDQ0344365.1"/>
    <property type="molecule type" value="Genomic_DNA"/>
</dbReference>
<sequence length="58" mass="6717">MIPIELICHELNRLTIDYYSCNDQHIKSLIESDIKLLSNALFLIGHMTMSYSECELVT</sequence>
<gene>
    <name evidence="1" type="ORF">J2S14_003208</name>
</gene>
<accession>A0ABU0D7L9</accession>
<organism evidence="1 2">
    <name type="scientific">Lederbergia wuyishanensis</name>
    <dbReference type="NCBI Taxonomy" id="1347903"/>
    <lineage>
        <taxon>Bacteria</taxon>
        <taxon>Bacillati</taxon>
        <taxon>Bacillota</taxon>
        <taxon>Bacilli</taxon>
        <taxon>Bacillales</taxon>
        <taxon>Bacillaceae</taxon>
        <taxon>Lederbergia</taxon>
    </lineage>
</organism>
<protein>
    <submittedName>
        <fullName evidence="1">Uncharacterized protein</fullName>
    </submittedName>
</protein>
<comment type="caution">
    <text evidence="1">The sequence shown here is derived from an EMBL/GenBank/DDBJ whole genome shotgun (WGS) entry which is preliminary data.</text>
</comment>
<evidence type="ECO:0000313" key="2">
    <source>
        <dbReference type="Proteomes" id="UP001232343"/>
    </source>
</evidence>